<dbReference type="PANTHER" id="PTHR35162">
    <property type="entry name" value="OS08G0516600 PROTEIN"/>
    <property type="match status" value="1"/>
</dbReference>
<proteinExistence type="predicted"/>
<dbReference type="OrthoDB" id="695801at2759"/>
<comment type="caution">
    <text evidence="2">The sequence shown here is derived from an EMBL/GenBank/DDBJ whole genome shotgun (WGS) entry which is preliminary data.</text>
</comment>
<dbReference type="HOGENOM" id="CLU_152857_0_0_1"/>
<dbReference type="EMBL" id="NCVQ01000005">
    <property type="protein sequence ID" value="PWZ29223.1"/>
    <property type="molecule type" value="Genomic_DNA"/>
</dbReference>
<dbReference type="PANTHER" id="PTHR35162:SF2">
    <property type="entry name" value="OS08G0516600 PROTEIN"/>
    <property type="match status" value="1"/>
</dbReference>
<feature type="compositionally biased region" description="Pro residues" evidence="1">
    <location>
        <begin position="55"/>
        <end position="70"/>
    </location>
</feature>
<feature type="region of interest" description="Disordered" evidence="1">
    <location>
        <begin position="1"/>
        <end position="83"/>
    </location>
</feature>
<accession>A0A8J8XFA1</accession>
<dbReference type="InterPro" id="IPR053115">
    <property type="entry name" value="CDK_inhibitor"/>
</dbReference>
<organism evidence="2">
    <name type="scientific">Zea mays</name>
    <name type="common">Maize</name>
    <dbReference type="NCBI Taxonomy" id="4577"/>
    <lineage>
        <taxon>Eukaryota</taxon>
        <taxon>Viridiplantae</taxon>
        <taxon>Streptophyta</taxon>
        <taxon>Embryophyta</taxon>
        <taxon>Tracheophyta</taxon>
        <taxon>Spermatophyta</taxon>
        <taxon>Magnoliopsida</taxon>
        <taxon>Liliopsida</taxon>
        <taxon>Poales</taxon>
        <taxon>Poaceae</taxon>
        <taxon>PACMAD clade</taxon>
        <taxon>Panicoideae</taxon>
        <taxon>Andropogonodae</taxon>
        <taxon>Andropogoneae</taxon>
        <taxon>Tripsacinae</taxon>
        <taxon>Zea</taxon>
    </lineage>
</organism>
<name>A0A8J8XFA1_MAIZE</name>
<sequence>MSSTAIDVLSALPPIRTAAPEPGAEKKQQEEDGSEAQEPEPTTPTSEASRLRPPSECPPAPRKPARPPSTPAKRRFPAPRRAFFPVPRDLNAVFRALPPKKRIRAG</sequence>
<evidence type="ECO:0000256" key="1">
    <source>
        <dbReference type="SAM" id="MobiDB-lite"/>
    </source>
</evidence>
<evidence type="ECO:0000313" key="2">
    <source>
        <dbReference type="EMBL" id="PWZ29223.1"/>
    </source>
</evidence>
<dbReference type="AlphaFoldDB" id="A0A8J8XFA1"/>
<dbReference type="KEGG" id="zma:103653182"/>
<dbReference type="OMA" id="MPTEIDI"/>
<dbReference type="Proteomes" id="UP000251960">
    <property type="component" value="Chromosome 4"/>
</dbReference>
<protein>
    <submittedName>
        <fullName evidence="2">Uncharacterized protein</fullName>
    </submittedName>
</protein>
<reference evidence="2" key="1">
    <citation type="journal article" date="2018" name="Nat. Genet.">
        <title>Extensive intraspecific gene order and gene structural variations between Mo17 and other maize genomes.</title>
        <authorList>
            <person name="Sun S."/>
            <person name="Zhou Y."/>
            <person name="Chen J."/>
            <person name="Shi J."/>
            <person name="Zhao H."/>
            <person name="Zhao H."/>
            <person name="Song W."/>
            <person name="Zhang M."/>
            <person name="Cui Y."/>
            <person name="Dong X."/>
            <person name="Liu H."/>
            <person name="Ma X."/>
            <person name="Jiao Y."/>
            <person name="Wang B."/>
            <person name="Wei X."/>
            <person name="Stein J.C."/>
            <person name="Glaubitz J.C."/>
            <person name="Lu F."/>
            <person name="Yu G."/>
            <person name="Liang C."/>
            <person name="Fengler K."/>
            <person name="Li B."/>
            <person name="Rafalski A."/>
            <person name="Schnable P.S."/>
            <person name="Ware D.H."/>
            <person name="Buckler E.S."/>
            <person name="Lai J."/>
        </authorList>
    </citation>
    <scope>NUCLEOTIDE SEQUENCE [LARGE SCALE GENOMIC DNA]</scope>
    <source>
        <tissue evidence="2">Seedling</tissue>
    </source>
</reference>
<gene>
    <name evidence="2" type="ORF">Zm00014a_019191</name>
</gene>